<reference evidence="1 2" key="1">
    <citation type="journal article" date="2013" name="Front. Microbiol.">
        <title>The genome of Nitrospina gracilis illuminates the metabolism and evolution of the major marine nitrite oxidizer.</title>
        <authorList>
            <person name="Luecker S."/>
            <person name="Nowka B."/>
            <person name="Rattei T."/>
            <person name="Spieck E."/>
            <person name="and Daims H."/>
        </authorList>
    </citation>
    <scope>NUCLEOTIDE SEQUENCE [LARGE SCALE GENOMIC DNA]</scope>
    <source>
        <strain evidence="1 2">3/211</strain>
    </source>
</reference>
<evidence type="ECO:0000313" key="1">
    <source>
        <dbReference type="EMBL" id="CCQ89971.1"/>
    </source>
</evidence>
<dbReference type="AlphaFoldDB" id="M1YWE0"/>
<evidence type="ECO:0008006" key="3">
    <source>
        <dbReference type="Google" id="ProtNLM"/>
    </source>
</evidence>
<gene>
    <name evidence="1" type="ORF">NITGR_20006</name>
</gene>
<organism evidence="1 2">
    <name type="scientific">Nitrospina gracilis (strain 3/211)</name>
    <dbReference type="NCBI Taxonomy" id="1266370"/>
    <lineage>
        <taxon>Bacteria</taxon>
        <taxon>Pseudomonadati</taxon>
        <taxon>Nitrospinota/Tectimicrobiota group</taxon>
        <taxon>Nitrospinota</taxon>
        <taxon>Nitrospinia</taxon>
        <taxon>Nitrospinales</taxon>
        <taxon>Nitrospinaceae</taxon>
        <taxon>Nitrospina</taxon>
    </lineage>
</organism>
<name>M1YWE0_NITG3</name>
<comment type="caution">
    <text evidence="1">The sequence shown here is derived from an EMBL/GenBank/DDBJ whole genome shotgun (WGS) entry which is preliminary data.</text>
</comment>
<dbReference type="STRING" id="1266370.NITGR_20006"/>
<proteinExistence type="predicted"/>
<accession>M1YWE0</accession>
<protein>
    <recommendedName>
        <fullName evidence="3">DUF3179 domain-containing protein</fullName>
    </recommendedName>
</protein>
<dbReference type="InterPro" id="IPR021516">
    <property type="entry name" value="DUF3179"/>
</dbReference>
<sequence length="305" mass="34415">MLALPKSILWLAMLFLFAGWDFSKHSVPVEDIVSGGPPKDGIPAIDKPRFVFAHQNEADFMEDSDRVLGITVHGKTKAYPIKILNWHEIVNDRLGGKDVVITFCPLCGTGMVFSREVNGRAMTFGVSGLLYQSDVLLYDRQTESLWSQIKQEAVAGSLTATRLNLLPSTHTTWSHWKEKHPDTLVLSTDTGYNRDYSRDPYEAYYESRQLMFGVSKVSARYHPKEQVIGIVIDGQAKAWPFSELEKARLPVKDEVGGQTIRVRFDAETNTAVIENTTGRELPSVVGFWFAWYAFHPKTEVFTVKP</sequence>
<dbReference type="Proteomes" id="UP000011704">
    <property type="component" value="Unassembled WGS sequence"/>
</dbReference>
<keyword evidence="2" id="KW-1185">Reference proteome</keyword>
<dbReference type="RefSeq" id="WP_005006950.1">
    <property type="nucleotide sequence ID" value="NZ_HG422173.1"/>
</dbReference>
<evidence type="ECO:0000313" key="2">
    <source>
        <dbReference type="Proteomes" id="UP000011704"/>
    </source>
</evidence>
<dbReference type="EMBL" id="CAQJ01000022">
    <property type="protein sequence ID" value="CCQ89971.1"/>
    <property type="molecule type" value="Genomic_DNA"/>
</dbReference>
<dbReference type="Pfam" id="PF11376">
    <property type="entry name" value="DUF3179"/>
    <property type="match status" value="1"/>
</dbReference>
<dbReference type="HOGENOM" id="CLU_037493_1_0_0"/>
<dbReference type="InParanoid" id="M1YWE0"/>